<proteinExistence type="predicted"/>
<feature type="transmembrane region" description="Helical" evidence="6">
    <location>
        <begin position="214"/>
        <end position="236"/>
    </location>
</feature>
<feature type="transmembrane region" description="Helical" evidence="6">
    <location>
        <begin position="59"/>
        <end position="78"/>
    </location>
</feature>
<evidence type="ECO:0000256" key="3">
    <source>
        <dbReference type="ARBA" id="ARBA00022989"/>
    </source>
</evidence>
<protein>
    <recommendedName>
        <fullName evidence="7">Amino acid permease/ SLC12A domain-containing protein</fullName>
    </recommendedName>
</protein>
<feature type="transmembrane region" description="Helical" evidence="6">
    <location>
        <begin position="304"/>
        <end position="329"/>
    </location>
</feature>
<feature type="transmembrane region" description="Helical" evidence="6">
    <location>
        <begin position="372"/>
        <end position="392"/>
    </location>
</feature>
<dbReference type="EMBL" id="CAJGYM010000014">
    <property type="protein sequence ID" value="CAD6190204.1"/>
    <property type="molecule type" value="Genomic_DNA"/>
</dbReference>
<keyword evidence="3 6" id="KW-1133">Transmembrane helix</keyword>
<feature type="transmembrane region" description="Helical" evidence="6">
    <location>
        <begin position="619"/>
        <end position="639"/>
    </location>
</feature>
<feature type="coiled-coil region" evidence="5">
    <location>
        <begin position="451"/>
        <end position="478"/>
    </location>
</feature>
<organism evidence="8 9">
    <name type="scientific">Caenorhabditis auriculariae</name>
    <dbReference type="NCBI Taxonomy" id="2777116"/>
    <lineage>
        <taxon>Eukaryota</taxon>
        <taxon>Metazoa</taxon>
        <taxon>Ecdysozoa</taxon>
        <taxon>Nematoda</taxon>
        <taxon>Chromadorea</taxon>
        <taxon>Rhabditida</taxon>
        <taxon>Rhabditina</taxon>
        <taxon>Rhabditomorpha</taxon>
        <taxon>Rhabditoidea</taxon>
        <taxon>Rhabditidae</taxon>
        <taxon>Peloderinae</taxon>
        <taxon>Caenorhabditis</taxon>
    </lineage>
</organism>
<feature type="transmembrane region" description="Helical" evidence="6">
    <location>
        <begin position="558"/>
        <end position="579"/>
    </location>
</feature>
<dbReference type="PANTHER" id="PTHR43243:SF20">
    <property type="entry name" value="CATIONIC AMINO ACID TRANSPORTER 3"/>
    <property type="match status" value="1"/>
</dbReference>
<dbReference type="Pfam" id="PF00324">
    <property type="entry name" value="AA_permease"/>
    <property type="match status" value="1"/>
</dbReference>
<feature type="transmembrane region" description="Helical" evidence="6">
    <location>
        <begin position="645"/>
        <end position="665"/>
    </location>
</feature>
<dbReference type="PANTHER" id="PTHR43243">
    <property type="entry name" value="INNER MEMBRANE TRANSPORTER YGJI-RELATED"/>
    <property type="match status" value="1"/>
</dbReference>
<keyword evidence="9" id="KW-1185">Reference proteome</keyword>
<keyword evidence="5" id="KW-0175">Coiled coil</keyword>
<feature type="domain" description="Amino acid permease/ SLC12A" evidence="7">
    <location>
        <begin position="30"/>
        <end position="377"/>
    </location>
</feature>
<gene>
    <name evidence="8" type="ORF">CAUJ_LOCUS6123</name>
</gene>
<evidence type="ECO:0000256" key="4">
    <source>
        <dbReference type="ARBA" id="ARBA00023136"/>
    </source>
</evidence>
<evidence type="ECO:0000256" key="6">
    <source>
        <dbReference type="SAM" id="Phobius"/>
    </source>
</evidence>
<dbReference type="AlphaFoldDB" id="A0A8S1H4L0"/>
<evidence type="ECO:0000313" key="9">
    <source>
        <dbReference type="Proteomes" id="UP000835052"/>
    </source>
</evidence>
<comment type="caution">
    <text evidence="8">The sequence shown here is derived from an EMBL/GenBank/DDBJ whole genome shotgun (WGS) entry which is preliminary data.</text>
</comment>
<accession>A0A8S1H4L0</accession>
<evidence type="ECO:0000256" key="2">
    <source>
        <dbReference type="ARBA" id="ARBA00022692"/>
    </source>
</evidence>
<evidence type="ECO:0000313" key="8">
    <source>
        <dbReference type="EMBL" id="CAD6190204.1"/>
    </source>
</evidence>
<keyword evidence="4 6" id="KW-0472">Membrane</keyword>
<dbReference type="GO" id="GO:0015171">
    <property type="term" value="F:amino acid transmembrane transporter activity"/>
    <property type="evidence" value="ECO:0007669"/>
    <property type="project" value="TreeGrafter"/>
</dbReference>
<feature type="transmembrane region" description="Helical" evidence="6">
    <location>
        <begin position="350"/>
        <end position="366"/>
    </location>
</feature>
<keyword evidence="2 6" id="KW-0812">Transmembrane</keyword>
<evidence type="ECO:0000259" key="7">
    <source>
        <dbReference type="Pfam" id="PF00324"/>
    </source>
</evidence>
<feature type="transmembrane region" description="Helical" evidence="6">
    <location>
        <begin position="256"/>
        <end position="277"/>
    </location>
</feature>
<evidence type="ECO:0000256" key="1">
    <source>
        <dbReference type="ARBA" id="ARBA00004141"/>
    </source>
</evidence>
<reference evidence="8" key="1">
    <citation type="submission" date="2020-10" db="EMBL/GenBank/DDBJ databases">
        <authorList>
            <person name="Kikuchi T."/>
        </authorList>
    </citation>
    <scope>NUCLEOTIDE SEQUENCE</scope>
    <source>
        <strain evidence="8">NKZ352</strain>
    </source>
</reference>
<evidence type="ECO:0000256" key="5">
    <source>
        <dbReference type="SAM" id="Coils"/>
    </source>
</evidence>
<dbReference type="OrthoDB" id="3900342at2759"/>
<dbReference type="Gene3D" id="1.20.1740.10">
    <property type="entry name" value="Amino acid/polyamine transporter I"/>
    <property type="match status" value="1"/>
</dbReference>
<feature type="transmembrane region" description="Helical" evidence="6">
    <location>
        <begin position="585"/>
        <end position="607"/>
    </location>
</feature>
<dbReference type="Proteomes" id="UP000835052">
    <property type="component" value="Unassembled WGS sequence"/>
</dbReference>
<dbReference type="GO" id="GO:0005886">
    <property type="term" value="C:plasma membrane"/>
    <property type="evidence" value="ECO:0007669"/>
    <property type="project" value="TreeGrafter"/>
</dbReference>
<comment type="subcellular location">
    <subcellularLocation>
        <location evidence="1">Membrane</location>
        <topology evidence="1">Multi-pass membrane protein</topology>
    </subcellularLocation>
</comment>
<name>A0A8S1H4L0_9PELO</name>
<dbReference type="InterPro" id="IPR004841">
    <property type="entry name" value="AA-permease/SLC12A_dom"/>
</dbReference>
<feature type="transmembrane region" description="Helical" evidence="6">
    <location>
        <begin position="21"/>
        <end position="47"/>
    </location>
</feature>
<feature type="transmembrane region" description="Helical" evidence="6">
    <location>
        <begin position="185"/>
        <end position="202"/>
    </location>
</feature>
<feature type="transmembrane region" description="Helical" evidence="6">
    <location>
        <begin position="158"/>
        <end position="178"/>
    </location>
</feature>
<feature type="transmembrane region" description="Helical" evidence="6">
    <location>
        <begin position="90"/>
        <end position="111"/>
    </location>
</feature>
<sequence>MWQKVLRRRPLDDQFLRHSEWVRRLGIPLVISLAGIKSVSLMLFIILPVSLTTFAGPSTIFALIITFLVVFLSAAHLAELSCAMPKNCVHYHFAYSALGELPAFLIAWASLLEYLAQASLFCRAWADHFNLLFRGAPQVLSISFASEDSSFLSSNVDFLTVIAAVITLSILMCSIRVVGTICVSLLAVALLISASCSLVAFFHADPDNWIRAKFFTFGFQGVLHAICALCACYTGVESTTSLLEETKNPRKRVSGVFSFLVVALTAIFFIATLVFSLCTNVSELSDSILLPEIFTMLNIPAAKYMLTVCSVCALSGGVLASFLPATRVIAALCNDRLIPYAKDSSTKSPYFAVLLCTVLVSASALVRKSALLNFVVFAAPAKLVVTIALTYIQHFLTEPIGIPHETSNYKSIGKRRLRISMNDGVSTDEEPDRPEDCASHSTFDTTAFLYLSAARAESDRLQKKLEKVQQLAEFNENQPVLPKSVSQYHTMESTRPTTLTTHNCIAHQCETYDRNVEDSQHVHLFGNGDCEMPFFSSYPSTPRPTSPSLLSSQNDRSALILIVFIVATMLMALILRNFGLKSSSSVVLVALFLLLIVTCTVLACKLPTNDYLHRRTAKVPLFPVLSFLPLFILLLSIFVSTSWSTFVHATLAIIFGLFLYASYGFRHSALRNQRCVVIENQFPDDIDQYHPIMGDDRTSVM</sequence>